<protein>
    <submittedName>
        <fullName evidence="1">Uncharacterized protein</fullName>
    </submittedName>
</protein>
<accession>A0A6C0B8L6</accession>
<organism evidence="1">
    <name type="scientific">viral metagenome</name>
    <dbReference type="NCBI Taxonomy" id="1070528"/>
    <lineage>
        <taxon>unclassified sequences</taxon>
        <taxon>metagenomes</taxon>
        <taxon>organismal metagenomes</taxon>
    </lineage>
</organism>
<name>A0A6C0B8L6_9ZZZZ</name>
<sequence>MDDFVISNLQESRNEWCSRLISIFTPLVNEGVRSIFNEAWKLCVDNDEANKYLMTFQNLLSRVPKWNNVIIEEERKRIIERSGCNYLEDLITCVHIIQLKVLTCIRVGNKQKKIDITIPKLDTFIHKVYINVARKIYSNVFLFEKNINPLQMQKNNREFETIIQECILLAIRDSIPTESIIRAYMEESVEQEEEVFIEPVPEEAVKVETKSENEVDATSIIVNEESIPETVPAIKNIDEEQVVTRLTFNEIDSVMDDNNVVKSVSAPKNIERLEEISSARAMQRRLDEEEESEERIKITGDTIDLSGFDVLDNDKVDILSNEFMLDGIEELV</sequence>
<evidence type="ECO:0000313" key="1">
    <source>
        <dbReference type="EMBL" id="QHS88041.1"/>
    </source>
</evidence>
<dbReference type="EMBL" id="MN739091">
    <property type="protein sequence ID" value="QHS88041.1"/>
    <property type="molecule type" value="Genomic_DNA"/>
</dbReference>
<dbReference type="AlphaFoldDB" id="A0A6C0B8L6"/>
<reference evidence="1" key="1">
    <citation type="journal article" date="2020" name="Nature">
        <title>Giant virus diversity and host interactions through global metagenomics.</title>
        <authorList>
            <person name="Schulz F."/>
            <person name="Roux S."/>
            <person name="Paez-Espino D."/>
            <person name="Jungbluth S."/>
            <person name="Walsh D.A."/>
            <person name="Denef V.J."/>
            <person name="McMahon K.D."/>
            <person name="Konstantinidis K.T."/>
            <person name="Eloe-Fadrosh E.A."/>
            <person name="Kyrpides N.C."/>
            <person name="Woyke T."/>
        </authorList>
    </citation>
    <scope>NUCLEOTIDE SEQUENCE</scope>
    <source>
        <strain evidence="1">GVMAG-M-3300010158-13</strain>
    </source>
</reference>
<proteinExistence type="predicted"/>
<dbReference type="Pfam" id="PF19068">
    <property type="entry name" value="DUF5764"/>
    <property type="match status" value="1"/>
</dbReference>
<dbReference type="InterPro" id="IPR043913">
    <property type="entry name" value="DUF5764"/>
</dbReference>